<dbReference type="Proteomes" id="UP000268857">
    <property type="component" value="Unassembled WGS sequence"/>
</dbReference>
<comment type="caution">
    <text evidence="1">The sequence shown here is derived from an EMBL/GenBank/DDBJ whole genome shotgun (WGS) entry which is preliminary data.</text>
</comment>
<keyword evidence="2" id="KW-1185">Reference proteome</keyword>
<dbReference type="RefSeq" id="WP_016874953.1">
    <property type="nucleotide sequence ID" value="NZ_AJLN01000108.1"/>
</dbReference>
<name>A0A3S1FT34_CHLFR</name>
<protein>
    <submittedName>
        <fullName evidence="1">Uncharacterized protein</fullName>
    </submittedName>
</protein>
<accession>A0A3S1FT34</accession>
<gene>
    <name evidence="1" type="ORF">PCC6912_11760</name>
</gene>
<dbReference type="EMBL" id="RSCJ01000003">
    <property type="protein sequence ID" value="RUR85060.1"/>
    <property type="molecule type" value="Genomic_DNA"/>
</dbReference>
<evidence type="ECO:0000313" key="1">
    <source>
        <dbReference type="EMBL" id="RUR85060.1"/>
    </source>
</evidence>
<reference evidence="1 2" key="1">
    <citation type="journal article" date="2019" name="Genome Biol. Evol.">
        <title>Day and night: Metabolic profiles and evolutionary relationships of six axenic non-marine cyanobacteria.</title>
        <authorList>
            <person name="Will S.E."/>
            <person name="Henke P."/>
            <person name="Boedeker C."/>
            <person name="Huang S."/>
            <person name="Brinkmann H."/>
            <person name="Rohde M."/>
            <person name="Jarek M."/>
            <person name="Friedl T."/>
            <person name="Seufert S."/>
            <person name="Schumacher M."/>
            <person name="Overmann J."/>
            <person name="Neumann-Schaal M."/>
            <person name="Petersen J."/>
        </authorList>
    </citation>
    <scope>NUCLEOTIDE SEQUENCE [LARGE SCALE GENOMIC DNA]</scope>
    <source>
        <strain evidence="1 2">PCC 6912</strain>
    </source>
</reference>
<proteinExistence type="predicted"/>
<sequence length="54" mass="5860">MPILTLKTLRDVIRSSVYQAIAQGDNPDKVAQAIVRVASSQSPRLSYCVGNEAQ</sequence>
<organism evidence="1 2">
    <name type="scientific">Chlorogloeopsis fritschii PCC 6912</name>
    <dbReference type="NCBI Taxonomy" id="211165"/>
    <lineage>
        <taxon>Bacteria</taxon>
        <taxon>Bacillati</taxon>
        <taxon>Cyanobacteriota</taxon>
        <taxon>Cyanophyceae</taxon>
        <taxon>Nostocales</taxon>
        <taxon>Chlorogloeopsidaceae</taxon>
        <taxon>Chlorogloeopsis</taxon>
    </lineage>
</organism>
<evidence type="ECO:0000313" key="2">
    <source>
        <dbReference type="Proteomes" id="UP000268857"/>
    </source>
</evidence>
<dbReference type="AlphaFoldDB" id="A0A3S1FT34"/>